<dbReference type="Pfam" id="PF09825">
    <property type="entry name" value="BPL_N"/>
    <property type="match status" value="1"/>
</dbReference>
<sequence length="499" mass="54853">MCAANPVCILWDASHIWGLMVWRALCALGLPCRLVKGQDIANGALFRKPCPQGTPGKERGAAPLLLVPGGNARLKARALGEKGRQAVRDYLAEGGRYLGFCGGAGLALSQHRSQDGLGLCPWGRAPYPERLHHLISGHAHMRVRSCMARDLPAVRPDFPKAFPDGAAPDPLRPPLGDEACALVPPHWRGCAHGHDDDCRHCGNCRPPRDDGHVPSLPVWWPGRFAPEADERVSILASYRQPDTDFWLADLPLSRIPAPVFEAWKDLYGVNVSADFLDGQPLMVAGNYGQGRYVLSYSHLETPDSPDANAWLAHLLRVLAGLAPQRELVPAWDLHRKAAFRWPDTPQTAPLRTLLHGMRELLDLGVEHNLFFERTPWLWGWRPGLPGAVCNNLYSSLRVLCGLRPGQDTLAAWDGMRARFAALTDIFLPGAEGYLLACRLRETLSPTMPDAVDRRGLTNQREALFGHPMTGGGIVGELLEMTDELLYRGQQEDACAALDD</sequence>
<comment type="caution">
    <text evidence="2">The sequence shown here is derived from an EMBL/GenBank/DDBJ whole genome shotgun (WGS) entry which is preliminary data.</text>
</comment>
<dbReference type="InterPro" id="IPR029062">
    <property type="entry name" value="Class_I_gatase-like"/>
</dbReference>
<name>A0A848C852_9BACT</name>
<dbReference type="EMBL" id="JABAFY010000006">
    <property type="protein sequence ID" value="NME51472.1"/>
    <property type="molecule type" value="Genomic_DNA"/>
</dbReference>
<proteinExistence type="predicted"/>
<reference evidence="2 3" key="1">
    <citation type="submission" date="2020-04" db="EMBL/GenBank/DDBJ databases">
        <authorList>
            <person name="Hitch T.C.A."/>
            <person name="Wylensek D."/>
            <person name="Clavel T."/>
        </authorList>
    </citation>
    <scope>NUCLEOTIDE SEQUENCE [LARGE SCALE GENOMIC DNA]</scope>
    <source>
        <strain evidence="2 3">PG-251-APC-1</strain>
    </source>
</reference>
<gene>
    <name evidence="2" type="ORF">HF854_02755</name>
</gene>
<organism evidence="2 3">
    <name type="scientific">Desulfovibrio piger</name>
    <dbReference type="NCBI Taxonomy" id="901"/>
    <lineage>
        <taxon>Bacteria</taxon>
        <taxon>Pseudomonadati</taxon>
        <taxon>Thermodesulfobacteriota</taxon>
        <taxon>Desulfovibrionia</taxon>
        <taxon>Desulfovibrionales</taxon>
        <taxon>Desulfovibrionaceae</taxon>
        <taxon>Desulfovibrio</taxon>
    </lineage>
</organism>
<dbReference type="InterPro" id="IPR019197">
    <property type="entry name" value="Biotin-prot_ligase_N"/>
</dbReference>
<evidence type="ECO:0000313" key="3">
    <source>
        <dbReference type="Proteomes" id="UP000522333"/>
    </source>
</evidence>
<evidence type="ECO:0000313" key="2">
    <source>
        <dbReference type="EMBL" id="NME51472.1"/>
    </source>
</evidence>
<dbReference type="Proteomes" id="UP000522333">
    <property type="component" value="Unassembled WGS sequence"/>
</dbReference>
<accession>A0A848C852</accession>
<dbReference type="AlphaFoldDB" id="A0A848C852"/>
<protein>
    <recommendedName>
        <fullName evidence="1">Biotin-protein ligase N-terminal domain-containing protein</fullName>
    </recommendedName>
</protein>
<dbReference type="SUPFAM" id="SSF52317">
    <property type="entry name" value="Class I glutamine amidotransferase-like"/>
    <property type="match status" value="1"/>
</dbReference>
<feature type="domain" description="Biotin-protein ligase N-terminal" evidence="1">
    <location>
        <begin position="63"/>
        <end position="105"/>
    </location>
</feature>
<evidence type="ECO:0000259" key="1">
    <source>
        <dbReference type="Pfam" id="PF09825"/>
    </source>
</evidence>